<dbReference type="InterPro" id="IPR036249">
    <property type="entry name" value="Thioredoxin-like_sf"/>
</dbReference>
<evidence type="ECO:0000256" key="1">
    <source>
        <dbReference type="SAM" id="MobiDB-lite"/>
    </source>
</evidence>
<dbReference type="SUPFAM" id="SSF52833">
    <property type="entry name" value="Thioredoxin-like"/>
    <property type="match status" value="1"/>
</dbReference>
<accession>A0A1I2IWN8</accession>
<evidence type="ECO:0000313" key="3">
    <source>
        <dbReference type="Proteomes" id="UP000183410"/>
    </source>
</evidence>
<protein>
    <submittedName>
        <fullName evidence="2">Uncharacterized protein</fullName>
    </submittedName>
</protein>
<evidence type="ECO:0000313" key="2">
    <source>
        <dbReference type="EMBL" id="SFF45427.1"/>
    </source>
</evidence>
<proteinExistence type="predicted"/>
<organism evidence="2 3">
    <name type="scientific">Paenibacillus algorifonticola</name>
    <dbReference type="NCBI Taxonomy" id="684063"/>
    <lineage>
        <taxon>Bacteria</taxon>
        <taxon>Bacillati</taxon>
        <taxon>Bacillota</taxon>
        <taxon>Bacilli</taxon>
        <taxon>Bacillales</taxon>
        <taxon>Paenibacillaceae</taxon>
        <taxon>Paenibacillus</taxon>
    </lineage>
</organism>
<dbReference type="Proteomes" id="UP000183410">
    <property type="component" value="Unassembled WGS sequence"/>
</dbReference>
<dbReference type="CDD" id="cd02980">
    <property type="entry name" value="TRX_Fd_family"/>
    <property type="match status" value="1"/>
</dbReference>
<sequence>MDKYAKPGCKSTGSKKARSEEELALIRRQSHERMTELEHHVLVCQGRCCAKRGSQAVCGALKGEKDRGARDNRVRVNSSAECVGR</sequence>
<keyword evidence="3" id="KW-1185">Reference proteome</keyword>
<feature type="region of interest" description="Disordered" evidence="1">
    <location>
        <begin position="1"/>
        <end position="21"/>
    </location>
</feature>
<name>A0A1I2IWN8_9BACL</name>
<gene>
    <name evidence="2" type="ORF">SAMN04487969_14149</name>
</gene>
<dbReference type="EMBL" id="FONN01000041">
    <property type="protein sequence ID" value="SFF45427.1"/>
    <property type="molecule type" value="Genomic_DNA"/>
</dbReference>
<reference evidence="3" key="1">
    <citation type="submission" date="2016-10" db="EMBL/GenBank/DDBJ databases">
        <authorList>
            <person name="Varghese N."/>
            <person name="Submissions S."/>
        </authorList>
    </citation>
    <scope>NUCLEOTIDE SEQUENCE [LARGE SCALE GENOMIC DNA]</scope>
    <source>
        <strain evidence="3">CGMCC 1.10223</strain>
    </source>
</reference>
<dbReference type="AlphaFoldDB" id="A0A1I2IWN8"/>